<dbReference type="GO" id="GO:0009658">
    <property type="term" value="P:chloroplast organization"/>
    <property type="evidence" value="ECO:0000318"/>
    <property type="project" value="GO_Central"/>
</dbReference>
<dbReference type="EMBL" id="CM004396">
    <property type="protein sequence ID" value="OAY39091.1"/>
    <property type="molecule type" value="Genomic_DNA"/>
</dbReference>
<organism evidence="4">
    <name type="scientific">Manihot esculenta</name>
    <name type="common">Cassava</name>
    <name type="synonym">Jatropha manihot</name>
    <dbReference type="NCBI Taxonomy" id="3983"/>
    <lineage>
        <taxon>Eukaryota</taxon>
        <taxon>Viridiplantae</taxon>
        <taxon>Streptophyta</taxon>
        <taxon>Embryophyta</taxon>
        <taxon>Tracheophyta</taxon>
        <taxon>Spermatophyta</taxon>
        <taxon>Magnoliopsida</taxon>
        <taxon>eudicotyledons</taxon>
        <taxon>Gunneridae</taxon>
        <taxon>Pentapetalae</taxon>
        <taxon>rosids</taxon>
        <taxon>fabids</taxon>
        <taxon>Malpighiales</taxon>
        <taxon>Euphorbiaceae</taxon>
        <taxon>Crotonoideae</taxon>
        <taxon>Manihoteae</taxon>
        <taxon>Manihot</taxon>
    </lineage>
</organism>
<dbReference type="PANTHER" id="PTHR13068">
    <property type="entry name" value="CGI-12 PROTEIN-RELATED"/>
    <property type="match status" value="1"/>
</dbReference>
<dbReference type="InterPro" id="IPR003690">
    <property type="entry name" value="MTERF"/>
</dbReference>
<keyword evidence="2" id="KW-0804">Transcription</keyword>
<proteinExistence type="inferred from homology"/>
<comment type="similarity">
    <text evidence="1">Belongs to the mTERF family.</text>
</comment>
<dbReference type="OrthoDB" id="846516at2759"/>
<dbReference type="GO" id="GO:0009507">
    <property type="term" value="C:chloroplast"/>
    <property type="evidence" value="ECO:0000318"/>
    <property type="project" value="GO_Central"/>
</dbReference>
<dbReference type="InterPro" id="IPR038538">
    <property type="entry name" value="MTERF_sf"/>
</dbReference>
<dbReference type="STRING" id="3983.A0A2C9V5Z0"/>
<evidence type="ECO:0000313" key="4">
    <source>
        <dbReference type="EMBL" id="OAY39091.1"/>
    </source>
</evidence>
<evidence type="ECO:0000256" key="3">
    <source>
        <dbReference type="ARBA" id="ARBA00022946"/>
    </source>
</evidence>
<reference evidence="4" key="1">
    <citation type="submission" date="2016-02" db="EMBL/GenBank/DDBJ databases">
        <title>WGS assembly of Manihot esculenta.</title>
        <authorList>
            <person name="Bredeson J.V."/>
            <person name="Prochnik S.E."/>
            <person name="Lyons J.B."/>
            <person name="Schmutz J."/>
            <person name="Grimwood J."/>
            <person name="Vrebalov J."/>
            <person name="Bart R.S."/>
            <person name="Amuge T."/>
            <person name="Ferguson M.E."/>
            <person name="Green R."/>
            <person name="Putnam N."/>
            <person name="Stites J."/>
            <person name="Rounsley S."/>
            <person name="Rokhsar D.S."/>
        </authorList>
    </citation>
    <scope>NUCLEOTIDE SEQUENCE [LARGE SCALE GENOMIC DNA]</scope>
    <source>
        <tissue evidence="4">Leaf</tissue>
    </source>
</reference>
<keyword evidence="3" id="KW-0809">Transit peptide</keyword>
<keyword evidence="2" id="KW-0806">Transcription termination</keyword>
<dbReference type="AlphaFoldDB" id="A0A2C9V5Z0"/>
<dbReference type="GO" id="GO:0006353">
    <property type="term" value="P:DNA-templated transcription termination"/>
    <property type="evidence" value="ECO:0007669"/>
    <property type="project" value="UniProtKB-KW"/>
</dbReference>
<dbReference type="Pfam" id="PF02536">
    <property type="entry name" value="mTERF"/>
    <property type="match status" value="2"/>
</dbReference>
<evidence type="ECO:0000256" key="1">
    <source>
        <dbReference type="ARBA" id="ARBA00007692"/>
    </source>
</evidence>
<dbReference type="GO" id="GO:0003676">
    <property type="term" value="F:nucleic acid binding"/>
    <property type="evidence" value="ECO:0007669"/>
    <property type="project" value="InterPro"/>
</dbReference>
<dbReference type="SMART" id="SM00733">
    <property type="entry name" value="Mterf"/>
    <property type="match status" value="7"/>
</dbReference>
<sequence length="399" mass="45884">MLIYSTLNFEMHIVKSLSVLPPSPLYNFLLIPRLSFFSSFASLAKNSEVPNLALSDYLQETLKFSKTQALSISTRFSHIRSIEKPQFVVCFFQNLGFSNPQIQSAVHLTPQILFANIEKSLKPKIKLFQNIGLVGYDLGKFISKNSPLLTASLERKLVPRIEILKELLLNDEKNEDLVKVISRCNWIVHRKPESRLLSNIAYLKSCGIVGSQLSMLLRRQPRLFVLQESMLEGLVSRVLNMGFSVNSRMFVHALYTVSCLSDETFERKFGILKSFGFSEYECTLMFRKAPGLLRTSKEKLKLGMDFFLNIAKFKKEVLLHNPTFVMHSMEERVIPRYKVLQIMKSKKLFKKEPSFINMLTLTEEEFLQKFISRFPDDALELLIAYKGNCLDSSSEGERS</sequence>
<dbReference type="FunFam" id="1.25.70.10:FF:000001">
    <property type="entry name" value="Mitochondrial transcription termination factor-like"/>
    <property type="match status" value="1"/>
</dbReference>
<keyword evidence="2" id="KW-0805">Transcription regulation</keyword>
<dbReference type="Gene3D" id="1.25.70.10">
    <property type="entry name" value="Transcription termination factor 3, mitochondrial"/>
    <property type="match status" value="2"/>
</dbReference>
<gene>
    <name evidence="4" type="ORF">MANES_10G066800</name>
</gene>
<name>A0A2C9V5Z0_MANES</name>
<accession>A0A2C9V5Z0</accession>
<protein>
    <submittedName>
        <fullName evidence="4">Uncharacterized protein</fullName>
    </submittedName>
</protein>
<dbReference type="PANTHER" id="PTHR13068:SF173">
    <property type="entry name" value="EMB|CAB62602.1"/>
    <property type="match status" value="1"/>
</dbReference>
<evidence type="ECO:0000256" key="2">
    <source>
        <dbReference type="ARBA" id="ARBA00022472"/>
    </source>
</evidence>